<sequence>MGQRKKATISTVYRGLFLLHSDLVVIVDPNHNKSIIAVLKFIPWDRLTKNDKIKLDFVSTFLHGSKEFISPTSKTCPVEFWGLQLQFCHLEWEMEENDKGNEIGTQPDPYSVLDHVEVISKAQEIENSAVLDNSSVVEHKDVVEEGQVVKNRAGEHIDVMEEGQEF</sequence>
<evidence type="ECO:0000313" key="1">
    <source>
        <dbReference type="EMBL" id="KNZ54802.1"/>
    </source>
</evidence>
<organism evidence="1 2">
    <name type="scientific">Puccinia sorghi</name>
    <dbReference type="NCBI Taxonomy" id="27349"/>
    <lineage>
        <taxon>Eukaryota</taxon>
        <taxon>Fungi</taxon>
        <taxon>Dikarya</taxon>
        <taxon>Basidiomycota</taxon>
        <taxon>Pucciniomycotina</taxon>
        <taxon>Pucciniomycetes</taxon>
        <taxon>Pucciniales</taxon>
        <taxon>Pucciniaceae</taxon>
        <taxon>Puccinia</taxon>
    </lineage>
</organism>
<dbReference type="AlphaFoldDB" id="A0A0L6V2T6"/>
<dbReference type="EMBL" id="LAVV01007781">
    <property type="protein sequence ID" value="KNZ54802.1"/>
    <property type="molecule type" value="Genomic_DNA"/>
</dbReference>
<dbReference type="VEuPathDB" id="FungiDB:VP01_2851g3"/>
<accession>A0A0L6V2T6</accession>
<gene>
    <name evidence="1" type="ORF">VP01_2851g3</name>
</gene>
<comment type="caution">
    <text evidence="1">The sequence shown here is derived from an EMBL/GenBank/DDBJ whole genome shotgun (WGS) entry which is preliminary data.</text>
</comment>
<keyword evidence="2" id="KW-1185">Reference proteome</keyword>
<proteinExistence type="predicted"/>
<evidence type="ECO:0000313" key="2">
    <source>
        <dbReference type="Proteomes" id="UP000037035"/>
    </source>
</evidence>
<reference evidence="1 2" key="1">
    <citation type="submission" date="2015-08" db="EMBL/GenBank/DDBJ databases">
        <title>Next Generation Sequencing and Analysis of the Genome of Puccinia sorghi L Schw, the Causal Agent of Maize Common Rust.</title>
        <authorList>
            <person name="Rochi L."/>
            <person name="Burguener G."/>
            <person name="Darino M."/>
            <person name="Turjanski A."/>
            <person name="Kreff E."/>
            <person name="Dieguez M.J."/>
            <person name="Sacco F."/>
        </authorList>
    </citation>
    <scope>NUCLEOTIDE SEQUENCE [LARGE SCALE GENOMIC DNA]</scope>
    <source>
        <strain evidence="1 2">RO10H11247</strain>
    </source>
</reference>
<protein>
    <submittedName>
        <fullName evidence="1">Uncharacterized protein</fullName>
    </submittedName>
</protein>
<name>A0A0L6V2T6_9BASI</name>
<dbReference type="Proteomes" id="UP000037035">
    <property type="component" value="Unassembled WGS sequence"/>
</dbReference>